<name>A0A8J9Z1B0_BRALA</name>
<sequence>MGGQLRSSQHFVWRLSDPLGVGATSTVYKGVDKASGRPCAVKCFNSISYNRPLEIQQREFEVLKKLKHRNIVQLLAIEEESSSRVRVIVTEFCGGGSLYSLLSEPENSRGLPEPDFLTFLFDVSDAMKYLRANGFVHRDLKPGNILKTVDEAGRTVFKLTDFGAARPLQDDEMFRTLCGTEEFLHPEIFARAVLQKNKGQSFRATADLWSIGVTIYQVATGRLPFQPYGGPRRDRETMFKIATKKGKGVISGVQVEKNGQIIWSRELPNTCELSGSLKSLLTPVLVRLLESDPSREWSYDGYFSAVEDIRTSKVVDVFMFRTGRVERLFMNGESTLAEFQEEIASKTDVRASEQQYYLKGRPFNPDPLQTLSSWTQTDDKEPLVLVTSMDDDSRARTVPSVGEIPEFPYRPSLQEDAEIAKEIMFVVHKVRRAACQLRDVATFRWAAVECVVHSLRGDFESLMGHVNGLRFLKSALDAASQTVYHLHEVCGPPDDHGHSNEVSQRSPHSDTSPPVHTSRAELEKEYGDLVSIMLLLEGRLEGDEAFRLPLSSTETLSELQTTLSRIRHIEEEISKIHQEFHRQRKEARLAFHDDKIHSLARERLRVEGEKARSVYLKECSSIFQLAWTKTSTVMKCVEYKAEIKETLRLVEVWISQATSCLEELNKQANVCASLGKSERSKTSTSSVDEEEKEKQRRTLLADKKALQQRMQELSRSQKEIEQEAEVSKSLLESLTIIIGGHDNQLNSGLNLEDNQEQPNISYPPSWTSSKSSGSMSKGSFDPDTS</sequence>
<feature type="domain" description="Protein kinase" evidence="10">
    <location>
        <begin position="13"/>
        <end position="319"/>
    </location>
</feature>
<feature type="compositionally biased region" description="Polar residues" evidence="9">
    <location>
        <begin position="500"/>
        <end position="515"/>
    </location>
</feature>
<dbReference type="InterPro" id="IPR051180">
    <property type="entry name" value="IKK"/>
</dbReference>
<dbReference type="InterPro" id="IPR011009">
    <property type="entry name" value="Kinase-like_dom_sf"/>
</dbReference>
<evidence type="ECO:0000313" key="12">
    <source>
        <dbReference type="Proteomes" id="UP000838412"/>
    </source>
</evidence>
<dbReference type="InterPro" id="IPR041309">
    <property type="entry name" value="TBK1_CC1"/>
</dbReference>
<dbReference type="FunFam" id="1.10.510.10:FF:000100">
    <property type="entry name" value="inhibitor of nuclear factor kappa-B kinase subunit epsilon"/>
    <property type="match status" value="1"/>
</dbReference>
<evidence type="ECO:0000256" key="3">
    <source>
        <dbReference type="ARBA" id="ARBA00022527"/>
    </source>
</evidence>
<gene>
    <name evidence="11" type="primary">TBK1</name>
    <name evidence="11" type="ORF">BLAG_LOCUS7843</name>
</gene>
<feature type="compositionally biased region" description="Basic and acidic residues" evidence="9">
    <location>
        <begin position="489"/>
        <end position="499"/>
    </location>
</feature>
<dbReference type="PROSITE" id="PS50011">
    <property type="entry name" value="PROTEIN_KINASE_DOM"/>
    <property type="match status" value="1"/>
</dbReference>
<dbReference type="InterPro" id="IPR000719">
    <property type="entry name" value="Prot_kinase_dom"/>
</dbReference>
<dbReference type="Gene3D" id="3.10.20.90">
    <property type="entry name" value="Phosphatidylinositol 3-kinase Catalytic Subunit, Chain A, domain 1"/>
    <property type="match status" value="1"/>
</dbReference>
<dbReference type="Proteomes" id="UP000838412">
    <property type="component" value="Chromosome 14"/>
</dbReference>
<dbReference type="Pfam" id="PF00069">
    <property type="entry name" value="Pkinase"/>
    <property type="match status" value="1"/>
</dbReference>
<dbReference type="PANTHER" id="PTHR22969:SF15">
    <property type="entry name" value="FI05319P"/>
    <property type="match status" value="1"/>
</dbReference>
<dbReference type="InterPro" id="IPR017441">
    <property type="entry name" value="Protein_kinase_ATP_BS"/>
</dbReference>
<dbReference type="Gene3D" id="1.20.1270.420">
    <property type="match status" value="1"/>
</dbReference>
<feature type="region of interest" description="Disordered" evidence="9">
    <location>
        <begin position="489"/>
        <end position="519"/>
    </location>
</feature>
<evidence type="ECO:0000259" key="10">
    <source>
        <dbReference type="PROSITE" id="PS50011"/>
    </source>
</evidence>
<keyword evidence="12" id="KW-1185">Reference proteome</keyword>
<keyword evidence="5 8" id="KW-0547">Nucleotide-binding</keyword>
<keyword evidence="7 8" id="KW-0067">ATP-binding</keyword>
<organism evidence="11 12">
    <name type="scientific">Branchiostoma lanceolatum</name>
    <name type="common">Common lancelet</name>
    <name type="synonym">Amphioxus lanceolatum</name>
    <dbReference type="NCBI Taxonomy" id="7740"/>
    <lineage>
        <taxon>Eukaryota</taxon>
        <taxon>Metazoa</taxon>
        <taxon>Chordata</taxon>
        <taxon>Cephalochordata</taxon>
        <taxon>Leptocardii</taxon>
        <taxon>Amphioxiformes</taxon>
        <taxon>Branchiostomatidae</taxon>
        <taxon>Branchiostoma</taxon>
    </lineage>
</organism>
<dbReference type="Pfam" id="PF18394">
    <property type="entry name" value="TBK1_CCD1"/>
    <property type="match status" value="1"/>
</dbReference>
<keyword evidence="4" id="KW-0808">Transferase</keyword>
<accession>A0A8J9Z1B0</accession>
<dbReference type="Gene3D" id="1.10.510.10">
    <property type="entry name" value="Transferase(Phosphotransferase) domain 1"/>
    <property type="match status" value="1"/>
</dbReference>
<evidence type="ECO:0000256" key="1">
    <source>
        <dbReference type="ARBA" id="ARBA00004496"/>
    </source>
</evidence>
<comment type="subcellular location">
    <subcellularLocation>
        <location evidence="1">Cytoplasm</location>
    </subcellularLocation>
</comment>
<evidence type="ECO:0000256" key="4">
    <source>
        <dbReference type="ARBA" id="ARBA00022679"/>
    </source>
</evidence>
<dbReference type="GO" id="GO:0005524">
    <property type="term" value="F:ATP binding"/>
    <property type="evidence" value="ECO:0007669"/>
    <property type="project" value="UniProtKB-UniRule"/>
</dbReference>
<dbReference type="Pfam" id="PF18396">
    <property type="entry name" value="TBK1_ULD"/>
    <property type="match status" value="1"/>
</dbReference>
<feature type="compositionally biased region" description="Low complexity" evidence="9">
    <location>
        <begin position="762"/>
        <end position="779"/>
    </location>
</feature>
<dbReference type="PROSITE" id="PS00107">
    <property type="entry name" value="PROTEIN_KINASE_ATP"/>
    <property type="match status" value="1"/>
</dbReference>
<keyword evidence="6" id="KW-0418">Kinase</keyword>
<reference evidence="11" key="1">
    <citation type="submission" date="2022-01" db="EMBL/GenBank/DDBJ databases">
        <authorList>
            <person name="Braso-Vives M."/>
        </authorList>
    </citation>
    <scope>NUCLEOTIDE SEQUENCE</scope>
</reference>
<dbReference type="OrthoDB" id="10013850at2759"/>
<dbReference type="GO" id="GO:0005737">
    <property type="term" value="C:cytoplasm"/>
    <property type="evidence" value="ECO:0007669"/>
    <property type="project" value="UniProtKB-SubCell"/>
</dbReference>
<evidence type="ECO:0000256" key="9">
    <source>
        <dbReference type="SAM" id="MobiDB-lite"/>
    </source>
</evidence>
<evidence type="ECO:0000256" key="5">
    <source>
        <dbReference type="ARBA" id="ARBA00022741"/>
    </source>
</evidence>
<dbReference type="Gene3D" id="3.30.200.20">
    <property type="entry name" value="Phosphorylase Kinase, domain 1"/>
    <property type="match status" value="1"/>
</dbReference>
<proteinExistence type="predicted"/>
<feature type="binding site" evidence="8">
    <location>
        <position position="42"/>
    </location>
    <ligand>
        <name>ATP</name>
        <dbReference type="ChEBI" id="CHEBI:30616"/>
    </ligand>
</feature>
<keyword evidence="3" id="KW-0723">Serine/threonine-protein kinase</keyword>
<dbReference type="SUPFAM" id="SSF56112">
    <property type="entry name" value="Protein kinase-like (PK-like)"/>
    <property type="match status" value="1"/>
</dbReference>
<dbReference type="EMBL" id="OV696699">
    <property type="protein sequence ID" value="CAH1245548.1"/>
    <property type="molecule type" value="Genomic_DNA"/>
</dbReference>
<dbReference type="InterPro" id="IPR041087">
    <property type="entry name" value="TBK1_ULD"/>
</dbReference>
<feature type="region of interest" description="Disordered" evidence="9">
    <location>
        <begin position="744"/>
        <end position="785"/>
    </location>
</feature>
<evidence type="ECO:0000256" key="8">
    <source>
        <dbReference type="PROSITE-ProRule" id="PRU10141"/>
    </source>
</evidence>
<dbReference type="PANTHER" id="PTHR22969">
    <property type="entry name" value="IKB KINASE"/>
    <property type="match status" value="1"/>
</dbReference>
<dbReference type="AlphaFoldDB" id="A0A8J9Z1B0"/>
<evidence type="ECO:0000256" key="7">
    <source>
        <dbReference type="ARBA" id="ARBA00022840"/>
    </source>
</evidence>
<evidence type="ECO:0000256" key="2">
    <source>
        <dbReference type="ARBA" id="ARBA00022490"/>
    </source>
</evidence>
<keyword evidence="2" id="KW-0963">Cytoplasm</keyword>
<dbReference type="SMART" id="SM00220">
    <property type="entry name" value="S_TKc"/>
    <property type="match status" value="1"/>
</dbReference>
<dbReference type="GO" id="GO:0004674">
    <property type="term" value="F:protein serine/threonine kinase activity"/>
    <property type="evidence" value="ECO:0007669"/>
    <property type="project" value="UniProtKB-KW"/>
</dbReference>
<feature type="region of interest" description="Disordered" evidence="9">
    <location>
        <begin position="673"/>
        <end position="697"/>
    </location>
</feature>
<evidence type="ECO:0000313" key="11">
    <source>
        <dbReference type="EMBL" id="CAH1245548.1"/>
    </source>
</evidence>
<evidence type="ECO:0000256" key="6">
    <source>
        <dbReference type="ARBA" id="ARBA00022777"/>
    </source>
</evidence>
<protein>
    <submittedName>
        <fullName evidence="11">TBK1 protein</fullName>
    </submittedName>
</protein>
<dbReference type="FunFam" id="3.30.200.20:FF:001212">
    <property type="entry name" value="TANK binding kinase 1"/>
    <property type="match status" value="1"/>
</dbReference>